<reference evidence="2 3" key="2">
    <citation type="journal article" date="2011" name="J. Bacteriol.">
        <title>Complete genome sequence of the anaerobic, halophilic alkalithermophile Natranaerobius thermophilus JW/NM-WN-LF.</title>
        <authorList>
            <person name="Zhao B."/>
            <person name="Mesbah N.M."/>
            <person name="Dalin E."/>
            <person name="Goodwin L."/>
            <person name="Nolan M."/>
            <person name="Pitluck S."/>
            <person name="Chertkov O."/>
            <person name="Brettin T.S."/>
            <person name="Han J."/>
            <person name="Larimer F.W."/>
            <person name="Land M.L."/>
            <person name="Hauser L."/>
            <person name="Kyrpides N."/>
            <person name="Wiegel J."/>
        </authorList>
    </citation>
    <scope>NUCLEOTIDE SEQUENCE [LARGE SCALE GENOMIC DNA]</scope>
    <source>
        <strain evidence="3">ATCC BAA-1301 / DSM 18059 / JW/NM-WN-LF</strain>
    </source>
</reference>
<evidence type="ECO:0000313" key="2">
    <source>
        <dbReference type="EMBL" id="ACB86369.1"/>
    </source>
</evidence>
<dbReference type="Proteomes" id="UP000001683">
    <property type="component" value="Chromosome"/>
</dbReference>
<dbReference type="eggNOG" id="COG0457">
    <property type="taxonomic scope" value="Bacteria"/>
</dbReference>
<dbReference type="InParanoid" id="B2A3E0"/>
<dbReference type="KEGG" id="nth:Nther_2821"/>
<gene>
    <name evidence="2" type="ordered locus">Nther_2821</name>
</gene>
<dbReference type="SUPFAM" id="SSF47413">
    <property type="entry name" value="lambda repressor-like DNA-binding domains"/>
    <property type="match status" value="1"/>
</dbReference>
<organism evidence="2 3">
    <name type="scientific">Natranaerobius thermophilus (strain ATCC BAA-1301 / DSM 18059 / JW/NM-WN-LF)</name>
    <dbReference type="NCBI Taxonomy" id="457570"/>
    <lineage>
        <taxon>Bacteria</taxon>
        <taxon>Bacillati</taxon>
        <taxon>Bacillota</taxon>
        <taxon>Clostridia</taxon>
        <taxon>Natranaerobiales</taxon>
        <taxon>Natranaerobiaceae</taxon>
        <taxon>Natranaerobius</taxon>
    </lineage>
</organism>
<proteinExistence type="predicted"/>
<dbReference type="InterPro" id="IPR001387">
    <property type="entry name" value="Cro/C1-type_HTH"/>
</dbReference>
<dbReference type="EMBL" id="CP001034">
    <property type="protein sequence ID" value="ACB86369.1"/>
    <property type="molecule type" value="Genomic_DNA"/>
</dbReference>
<dbReference type="Gene3D" id="1.25.40.10">
    <property type="entry name" value="Tetratricopeptide repeat domain"/>
    <property type="match status" value="1"/>
</dbReference>
<feature type="domain" description="HTH cro/C1-type" evidence="1">
    <location>
        <begin position="12"/>
        <end position="65"/>
    </location>
</feature>
<dbReference type="PROSITE" id="PS50943">
    <property type="entry name" value="HTH_CROC1"/>
    <property type="match status" value="1"/>
</dbReference>
<dbReference type="RefSeq" id="WP_012449202.1">
    <property type="nucleotide sequence ID" value="NC_010718.1"/>
</dbReference>
<dbReference type="AlphaFoldDB" id="B2A3E0"/>
<evidence type="ECO:0000259" key="1">
    <source>
        <dbReference type="PROSITE" id="PS50943"/>
    </source>
</evidence>
<sequence>MNFQTSSPGKMLKTIRKNCGLRQEEITGDYITRNLISLIENNRTPLNSDVASLVAENINKSLNYSLIHWVDTEDFYRPERYKVKEEVKDFINRKEQELLEGNLTLDEQELKSVENTLRKYRLTDKKAVLYELLSDFYNSSKQLNNEYMYLIRSKENYSFYPHHKDKLFAIKQRIIDNLINRDIEDSALKLIEIMYDTFESINGLNQRERNLLQYKKAWALYHQADYSSSIALINSILCNDSCTADDNELKANIENDFITTDCLLLLAKCYSATDALKKAKNIYYELWEKLSIENNTNKMLDIIINLINIEVRCNNKTNLFKLLNYSVTNESILKKQAQTKTLFKYYLELSQGWESIEDLDQAKDYYLAAIQVAISNNDQEELLEVSKKIFNFCEKRNQNYFLAKISPHLQEWIS</sequence>
<dbReference type="InterPro" id="IPR010982">
    <property type="entry name" value="Lambda_DNA-bd_dom_sf"/>
</dbReference>
<dbReference type="OrthoDB" id="1706248at2"/>
<protein>
    <recommendedName>
        <fullName evidence="1">HTH cro/C1-type domain-containing protein</fullName>
    </recommendedName>
</protein>
<dbReference type="InterPro" id="IPR011990">
    <property type="entry name" value="TPR-like_helical_dom_sf"/>
</dbReference>
<keyword evidence="3" id="KW-1185">Reference proteome</keyword>
<accession>B2A3E0</accession>
<dbReference type="GO" id="GO:0003677">
    <property type="term" value="F:DNA binding"/>
    <property type="evidence" value="ECO:0007669"/>
    <property type="project" value="InterPro"/>
</dbReference>
<evidence type="ECO:0000313" key="3">
    <source>
        <dbReference type="Proteomes" id="UP000001683"/>
    </source>
</evidence>
<reference evidence="2 3" key="1">
    <citation type="submission" date="2008-04" db="EMBL/GenBank/DDBJ databases">
        <title>Complete sequence of chromosome of Natranaerobius thermophilus JW/NM-WN-LF.</title>
        <authorList>
            <consortium name="US DOE Joint Genome Institute"/>
            <person name="Copeland A."/>
            <person name="Lucas S."/>
            <person name="Lapidus A."/>
            <person name="Glavina del Rio T."/>
            <person name="Dalin E."/>
            <person name="Tice H."/>
            <person name="Bruce D."/>
            <person name="Goodwin L."/>
            <person name="Pitluck S."/>
            <person name="Chertkov O."/>
            <person name="Brettin T."/>
            <person name="Detter J.C."/>
            <person name="Han C."/>
            <person name="Kuske C.R."/>
            <person name="Schmutz J."/>
            <person name="Larimer F."/>
            <person name="Land M."/>
            <person name="Hauser L."/>
            <person name="Kyrpides N."/>
            <person name="Lykidis A."/>
            <person name="Mesbah N.M."/>
            <person name="Wiegel J."/>
        </authorList>
    </citation>
    <scope>NUCLEOTIDE SEQUENCE [LARGE SCALE GENOMIC DNA]</scope>
    <source>
        <strain evidence="3">ATCC BAA-1301 / DSM 18059 / JW/NM-WN-LF</strain>
    </source>
</reference>
<name>B2A3E0_NATTJ</name>
<dbReference type="CDD" id="cd00093">
    <property type="entry name" value="HTH_XRE"/>
    <property type="match status" value="1"/>
</dbReference>
<dbReference type="HOGENOM" id="CLU_640484_0_0_9"/>